<dbReference type="Proteomes" id="UP000615455">
    <property type="component" value="Unassembled WGS sequence"/>
</dbReference>
<evidence type="ECO:0000313" key="1">
    <source>
        <dbReference type="EMBL" id="GGA00130.1"/>
    </source>
</evidence>
<reference evidence="2" key="1">
    <citation type="journal article" date="2019" name="Int. J. Syst. Evol. Microbiol.">
        <title>The Global Catalogue of Microorganisms (GCM) 10K type strain sequencing project: providing services to taxonomists for standard genome sequencing and annotation.</title>
        <authorList>
            <consortium name="The Broad Institute Genomics Platform"/>
            <consortium name="The Broad Institute Genome Sequencing Center for Infectious Disease"/>
            <person name="Wu L."/>
            <person name="Ma J."/>
        </authorList>
    </citation>
    <scope>NUCLEOTIDE SEQUENCE [LARGE SCALE GENOMIC DNA]</scope>
    <source>
        <strain evidence="2">CGMCC 1.15043</strain>
    </source>
</reference>
<comment type="caution">
    <text evidence="1">The sequence shown here is derived from an EMBL/GenBank/DDBJ whole genome shotgun (WGS) entry which is preliminary data.</text>
</comment>
<proteinExistence type="predicted"/>
<keyword evidence="2" id="KW-1185">Reference proteome</keyword>
<sequence>MLTLKSWTSIFHRAAPAFYLTVKVRAPRDYFDRADIFIEDLLYTTEEELPGLNKTFLVKLLFDNFLSHVRQGKDLYDYMLNLKSNYEVYLNANTYVKERKLTFPDRVPNFQWSLPGKGGVDGSKGYLTLNVGLRESEVKRVDVFFADWVCNYEDSLDMDIHKLLSLLFIEFITEMRHGFTGEMIEEIVASILAKTDERK</sequence>
<protein>
    <submittedName>
        <fullName evidence="1">Uncharacterized protein</fullName>
    </submittedName>
</protein>
<accession>A0ABQ1F6J9</accession>
<evidence type="ECO:0000313" key="2">
    <source>
        <dbReference type="Proteomes" id="UP000615455"/>
    </source>
</evidence>
<organism evidence="1 2">
    <name type="scientific">Paenibacillus marchantiophytorum</name>
    <dbReference type="NCBI Taxonomy" id="1619310"/>
    <lineage>
        <taxon>Bacteria</taxon>
        <taxon>Bacillati</taxon>
        <taxon>Bacillota</taxon>
        <taxon>Bacilli</taxon>
        <taxon>Bacillales</taxon>
        <taxon>Paenibacillaceae</taxon>
        <taxon>Paenibacillus</taxon>
    </lineage>
</organism>
<gene>
    <name evidence="1" type="ORF">GCM10008018_53020</name>
</gene>
<name>A0ABQ1F6J9_9BACL</name>
<dbReference type="RefSeq" id="WP_189017226.1">
    <property type="nucleotide sequence ID" value="NZ_BMHE01000037.1"/>
</dbReference>
<dbReference type="EMBL" id="BMHE01000037">
    <property type="protein sequence ID" value="GGA00130.1"/>
    <property type="molecule type" value="Genomic_DNA"/>
</dbReference>